<protein>
    <submittedName>
        <fullName evidence="1">Uncharacterized protein</fullName>
    </submittedName>
</protein>
<name>A0A7J5XWC4_DISMA</name>
<evidence type="ECO:0000313" key="2">
    <source>
        <dbReference type="Proteomes" id="UP000518266"/>
    </source>
</evidence>
<evidence type="ECO:0000313" key="1">
    <source>
        <dbReference type="EMBL" id="KAF3841424.1"/>
    </source>
</evidence>
<reference evidence="1 2" key="1">
    <citation type="submission" date="2020-03" db="EMBL/GenBank/DDBJ databases">
        <title>Dissostichus mawsoni Genome sequencing and assembly.</title>
        <authorList>
            <person name="Park H."/>
        </authorList>
    </citation>
    <scope>NUCLEOTIDE SEQUENCE [LARGE SCALE GENOMIC DNA]</scope>
    <source>
        <strain evidence="1">DM0001</strain>
        <tissue evidence="1">Muscle</tissue>
    </source>
</reference>
<keyword evidence="2" id="KW-1185">Reference proteome</keyword>
<proteinExistence type="predicted"/>
<accession>A0A7J5XWC4</accession>
<dbReference type="Proteomes" id="UP000518266">
    <property type="component" value="Unassembled WGS sequence"/>
</dbReference>
<dbReference type="AlphaFoldDB" id="A0A7J5XWC4"/>
<gene>
    <name evidence="1" type="ORF">F7725_007286</name>
</gene>
<organism evidence="1 2">
    <name type="scientific">Dissostichus mawsoni</name>
    <name type="common">Antarctic cod</name>
    <dbReference type="NCBI Taxonomy" id="36200"/>
    <lineage>
        <taxon>Eukaryota</taxon>
        <taxon>Metazoa</taxon>
        <taxon>Chordata</taxon>
        <taxon>Craniata</taxon>
        <taxon>Vertebrata</taxon>
        <taxon>Euteleostomi</taxon>
        <taxon>Actinopterygii</taxon>
        <taxon>Neopterygii</taxon>
        <taxon>Teleostei</taxon>
        <taxon>Neoteleostei</taxon>
        <taxon>Acanthomorphata</taxon>
        <taxon>Eupercaria</taxon>
        <taxon>Perciformes</taxon>
        <taxon>Notothenioidei</taxon>
        <taxon>Nototheniidae</taxon>
        <taxon>Dissostichus</taxon>
    </lineage>
</organism>
<feature type="non-terminal residue" evidence="1">
    <location>
        <position position="1"/>
    </location>
</feature>
<dbReference type="EMBL" id="JAAKFY010000020">
    <property type="protein sequence ID" value="KAF3841424.1"/>
    <property type="molecule type" value="Genomic_DNA"/>
</dbReference>
<sequence>MQAMLKKEETTCELAADPVAAHQTELRVSPGSQSPSVFDDTN</sequence>
<comment type="caution">
    <text evidence="1">The sequence shown here is derived from an EMBL/GenBank/DDBJ whole genome shotgun (WGS) entry which is preliminary data.</text>
</comment>